<evidence type="ECO:0000256" key="2">
    <source>
        <dbReference type="PROSITE-ProRule" id="PRU00708"/>
    </source>
</evidence>
<name>A0A1S3CM11_CUCME</name>
<feature type="repeat" description="PPR" evidence="2">
    <location>
        <begin position="281"/>
        <end position="315"/>
    </location>
</feature>
<dbReference type="InParanoid" id="A0A1S3CM11"/>
<dbReference type="KEGG" id="cmo:103501994"/>
<dbReference type="SUPFAM" id="SSF48452">
    <property type="entry name" value="TPR-like"/>
    <property type="match status" value="1"/>
</dbReference>
<dbReference type="InterPro" id="IPR011990">
    <property type="entry name" value="TPR-like_helical_dom_sf"/>
</dbReference>
<dbReference type="GO" id="GO:0009451">
    <property type="term" value="P:RNA modification"/>
    <property type="evidence" value="ECO:0007669"/>
    <property type="project" value="InterPro"/>
</dbReference>
<dbReference type="GO" id="GO:0003723">
    <property type="term" value="F:RNA binding"/>
    <property type="evidence" value="ECO:0007669"/>
    <property type="project" value="InterPro"/>
</dbReference>
<feature type="repeat" description="PPR" evidence="2">
    <location>
        <begin position="518"/>
        <end position="552"/>
    </location>
</feature>
<evidence type="ECO:0000256" key="1">
    <source>
        <dbReference type="ARBA" id="ARBA00022737"/>
    </source>
</evidence>
<organism evidence="3 4">
    <name type="scientific">Cucumis melo</name>
    <name type="common">Muskmelon</name>
    <dbReference type="NCBI Taxonomy" id="3656"/>
    <lineage>
        <taxon>Eukaryota</taxon>
        <taxon>Viridiplantae</taxon>
        <taxon>Streptophyta</taxon>
        <taxon>Embryophyta</taxon>
        <taxon>Tracheophyta</taxon>
        <taxon>Spermatophyta</taxon>
        <taxon>Magnoliopsida</taxon>
        <taxon>eudicotyledons</taxon>
        <taxon>Gunneridae</taxon>
        <taxon>Pentapetalae</taxon>
        <taxon>rosids</taxon>
        <taxon>fabids</taxon>
        <taxon>Cucurbitales</taxon>
        <taxon>Cucurbitaceae</taxon>
        <taxon>Benincaseae</taxon>
        <taxon>Cucumis</taxon>
    </lineage>
</organism>
<dbReference type="Gramene" id="MELO3C030839.2.1">
    <property type="protein sequence ID" value="MELO3C030839.2.1"/>
    <property type="gene ID" value="MELO3C030839.2"/>
</dbReference>
<dbReference type="InterPro" id="IPR046848">
    <property type="entry name" value="E_motif"/>
</dbReference>
<feature type="repeat" description="PPR" evidence="2">
    <location>
        <begin position="188"/>
        <end position="222"/>
    </location>
</feature>
<dbReference type="Pfam" id="PF01535">
    <property type="entry name" value="PPR"/>
    <property type="match status" value="6"/>
</dbReference>
<keyword evidence="3" id="KW-1185">Reference proteome</keyword>
<keyword evidence="1" id="KW-0677">Repeat</keyword>
<dbReference type="InterPro" id="IPR002885">
    <property type="entry name" value="PPR_rpt"/>
</dbReference>
<gene>
    <name evidence="4" type="primary">LOC103501994</name>
</gene>
<dbReference type="GeneID" id="103501994"/>
<dbReference type="InterPro" id="IPR046960">
    <property type="entry name" value="PPR_At4g14850-like_plant"/>
</dbReference>
<reference evidence="4" key="1">
    <citation type="submission" date="2025-08" db="UniProtKB">
        <authorList>
            <consortium name="RefSeq"/>
        </authorList>
    </citation>
    <scope>IDENTIFICATION</scope>
    <source>
        <tissue evidence="4">Stem</tissue>
    </source>
</reference>
<dbReference type="PROSITE" id="PS51375">
    <property type="entry name" value="PPR"/>
    <property type="match status" value="4"/>
</dbReference>
<dbReference type="Proteomes" id="UP001652600">
    <property type="component" value="Chromosome 4"/>
</dbReference>
<accession>A0A1S3CM11</accession>
<dbReference type="RefSeq" id="XP_008464004.2">
    <property type="nucleotide sequence ID" value="XM_008465782.3"/>
</dbReference>
<evidence type="ECO:0000313" key="3">
    <source>
        <dbReference type="Proteomes" id="UP001652600"/>
    </source>
</evidence>
<dbReference type="PANTHER" id="PTHR47926">
    <property type="entry name" value="PENTATRICOPEPTIDE REPEAT-CONTAINING PROTEIN"/>
    <property type="match status" value="1"/>
</dbReference>
<dbReference type="Gene3D" id="1.25.40.10">
    <property type="entry name" value="Tetratricopeptide repeat domain"/>
    <property type="match status" value="4"/>
</dbReference>
<dbReference type="eggNOG" id="KOG4197">
    <property type="taxonomic scope" value="Eukaryota"/>
</dbReference>
<dbReference type="NCBIfam" id="TIGR00756">
    <property type="entry name" value="PPR"/>
    <property type="match status" value="5"/>
</dbReference>
<sequence length="563" mass="63165">MSAYFHRPLPNNLTWCPINSSTITQCINFSQNPIQLKQIHCLLIKFPSKSLHLPPLFPKLLTRLLRFPSDNHFYARHLFDQIPNCTNHFTWNSLISYCLHHYHFGQSISLYARMHKAGILESEFTFSSVLSASARIPVLYLGRQVHARVIQLGFLTNKIVLTSLMDMYAKCGFISDAKSLFVAIDDKDIVAWTSMIRGYSKLGMMDDAQELFDKMEERNSFSWTTMVAGYANCGNMKAAKLLYDAMLEKNPVSQLAMIAGYGRCGDVAEAERIFGGILVPDSSCCAAMVACYSQNGYAKEAIDMYKQMKEENLGTNEVAIVGAISACVQLGDVEMASKLIDQVDEGCCDRTLFVSNALIHKHSKFGNIEKAQEEFNRMKDRDVVTYSTLIIALADHGKAKEALDLFSKMEEEGIKPNQICFIGALNACAHAGLIEQGCKYFELMRKGFGIEPQKGHYACMVDLLGRAGEVEMAYNIIKGAREIDAKTWGSLLGACKIHGNLEVGEIAAKHLFEMEPENTGNYVLLANTYAQMKEWNEAEKVRKMMVERGIRKFPGYCWVSRSS</sequence>
<dbReference type="Pfam" id="PF13041">
    <property type="entry name" value="PPR_2"/>
    <property type="match status" value="1"/>
</dbReference>
<proteinExistence type="predicted"/>
<protein>
    <submittedName>
        <fullName evidence="4">Pentatricopeptide repeat-containing protein At5g37570</fullName>
    </submittedName>
</protein>
<dbReference type="AlphaFoldDB" id="A0A1S3CM11"/>
<dbReference type="Pfam" id="PF20431">
    <property type="entry name" value="E_motif"/>
    <property type="match status" value="1"/>
</dbReference>
<feature type="repeat" description="PPR" evidence="2">
    <location>
        <begin position="382"/>
        <end position="416"/>
    </location>
</feature>
<evidence type="ECO:0000313" key="4">
    <source>
        <dbReference type="RefSeq" id="XP_008464004.2"/>
    </source>
</evidence>
<dbReference type="PANTHER" id="PTHR47926:SF347">
    <property type="entry name" value="PENTATRICOPEPTIDE REPEAT-CONTAINING PROTEIN"/>
    <property type="match status" value="1"/>
</dbReference>